<organism evidence="4 5">
    <name type="scientific">Citrus x changshan-huyou</name>
    <dbReference type="NCBI Taxonomy" id="2935761"/>
    <lineage>
        <taxon>Eukaryota</taxon>
        <taxon>Viridiplantae</taxon>
        <taxon>Streptophyta</taxon>
        <taxon>Embryophyta</taxon>
        <taxon>Tracheophyta</taxon>
        <taxon>Spermatophyta</taxon>
        <taxon>Magnoliopsida</taxon>
        <taxon>eudicotyledons</taxon>
        <taxon>Gunneridae</taxon>
        <taxon>Pentapetalae</taxon>
        <taxon>rosids</taxon>
        <taxon>malvids</taxon>
        <taxon>Sapindales</taxon>
        <taxon>Rutaceae</taxon>
        <taxon>Aurantioideae</taxon>
        <taxon>Citrus</taxon>
    </lineage>
</organism>
<dbReference type="AlphaFoldDB" id="A0AAP0QRN8"/>
<dbReference type="InterPro" id="IPR023213">
    <property type="entry name" value="CAT-like_dom_sf"/>
</dbReference>
<dbReference type="PANTHER" id="PTHR31623">
    <property type="entry name" value="F21J9.9"/>
    <property type="match status" value="1"/>
</dbReference>
<keyword evidence="2" id="KW-0808">Transferase</keyword>
<keyword evidence="3" id="KW-0012">Acyltransferase</keyword>
<comment type="similarity">
    <text evidence="1">Belongs to the plant acyltransferase family.</text>
</comment>
<protein>
    <submittedName>
        <fullName evidence="4">Uncharacterized protein</fullName>
    </submittedName>
</protein>
<dbReference type="PANTHER" id="PTHR31623:SF33">
    <property type="entry name" value="STEMMADENINE O-ACETYLTRANSFERASE-LIKE"/>
    <property type="match status" value="1"/>
</dbReference>
<accession>A0AAP0QRN8</accession>
<sequence length="200" mass="22189">MLLKKLKACTCSNPNYDHASSLFPQNDVYPGEATWETRTTPFLKTDVCATRRFVLDAPAISKLNAKATSSSMQNPTRVEVVSALISYFADRCSKFATKNQAITRTKIHGKFDSDGGNSDQGFINFCEVNKHEIGTYSGAKERITIRSWCRDLVFMMLTLDGESLFGQASLVGLTFPPFPLDARDIILMGSKPGRTCTRKI</sequence>
<evidence type="ECO:0000256" key="3">
    <source>
        <dbReference type="ARBA" id="ARBA00023315"/>
    </source>
</evidence>
<evidence type="ECO:0000256" key="2">
    <source>
        <dbReference type="ARBA" id="ARBA00022679"/>
    </source>
</evidence>
<dbReference type="Gene3D" id="3.30.559.10">
    <property type="entry name" value="Chloramphenicol acetyltransferase-like domain"/>
    <property type="match status" value="1"/>
</dbReference>
<dbReference type="Proteomes" id="UP001428341">
    <property type="component" value="Unassembled WGS sequence"/>
</dbReference>
<evidence type="ECO:0000313" key="4">
    <source>
        <dbReference type="EMBL" id="KAK9216943.1"/>
    </source>
</evidence>
<dbReference type="EMBL" id="JBCGBO010000003">
    <property type="protein sequence ID" value="KAK9216943.1"/>
    <property type="molecule type" value="Genomic_DNA"/>
</dbReference>
<evidence type="ECO:0000256" key="1">
    <source>
        <dbReference type="ARBA" id="ARBA00009861"/>
    </source>
</evidence>
<dbReference type="GO" id="GO:0016746">
    <property type="term" value="F:acyltransferase activity"/>
    <property type="evidence" value="ECO:0007669"/>
    <property type="project" value="UniProtKB-KW"/>
</dbReference>
<reference evidence="4 5" key="1">
    <citation type="submission" date="2024-05" db="EMBL/GenBank/DDBJ databases">
        <title>Haplotype-resolved chromosome-level genome assembly of Huyou (Citrus changshanensis).</title>
        <authorList>
            <person name="Miao C."/>
            <person name="Chen W."/>
            <person name="Wu Y."/>
            <person name="Wang L."/>
            <person name="Zhao S."/>
            <person name="Grierson D."/>
            <person name="Xu C."/>
            <person name="Chen K."/>
        </authorList>
    </citation>
    <scope>NUCLEOTIDE SEQUENCE [LARGE SCALE GENOMIC DNA]</scope>
    <source>
        <strain evidence="4">01-14</strain>
        <tissue evidence="4">Leaf</tissue>
    </source>
</reference>
<keyword evidence="5" id="KW-1185">Reference proteome</keyword>
<evidence type="ECO:0000313" key="5">
    <source>
        <dbReference type="Proteomes" id="UP001428341"/>
    </source>
</evidence>
<gene>
    <name evidence="4" type="ORF">WN944_008955</name>
</gene>
<comment type="caution">
    <text evidence="4">The sequence shown here is derived from an EMBL/GenBank/DDBJ whole genome shotgun (WGS) entry which is preliminary data.</text>
</comment>
<proteinExistence type="inferred from homology"/>
<name>A0AAP0QRN8_9ROSI</name>